<dbReference type="InterPro" id="IPR005644">
    <property type="entry name" value="NolW-like"/>
</dbReference>
<evidence type="ECO:0000256" key="8">
    <source>
        <dbReference type="ARBA" id="ARBA00023136"/>
    </source>
</evidence>
<dbReference type="GO" id="GO:0015628">
    <property type="term" value="P:protein secretion by the type II secretion system"/>
    <property type="evidence" value="ECO:0007669"/>
    <property type="project" value="InterPro"/>
</dbReference>
<keyword evidence="5" id="KW-0812">Transmembrane</keyword>
<accession>A0A5C9A2Q7</accession>
<dbReference type="GO" id="GO:0009279">
    <property type="term" value="C:cell outer membrane"/>
    <property type="evidence" value="ECO:0007669"/>
    <property type="project" value="UniProtKB-SubCell"/>
</dbReference>
<keyword evidence="8" id="KW-0472">Membrane</keyword>
<dbReference type="InterPro" id="IPR049371">
    <property type="entry name" value="GspD-like_N0"/>
</dbReference>
<dbReference type="Gene3D" id="3.30.1370.120">
    <property type="match status" value="3"/>
</dbReference>
<reference evidence="16 17" key="1">
    <citation type="submission" date="2019-08" db="EMBL/GenBank/DDBJ databases">
        <title>Parahaliea maris sp. nov., isolated from the surface seawater.</title>
        <authorList>
            <person name="Liu Y."/>
        </authorList>
    </citation>
    <scope>NUCLEOTIDE SEQUENCE [LARGE SCALE GENOMIC DNA]</scope>
    <source>
        <strain evidence="16 17">S2-26</strain>
    </source>
</reference>
<protein>
    <submittedName>
        <fullName evidence="16">Type II secretion system protein GspD</fullName>
    </submittedName>
</protein>
<feature type="chain" id="PRO_5022843917" evidence="12">
    <location>
        <begin position="31"/>
        <end position="684"/>
    </location>
</feature>
<dbReference type="PANTHER" id="PTHR30332">
    <property type="entry name" value="PROBABLE GENERAL SECRETION PATHWAY PROTEIN D"/>
    <property type="match status" value="1"/>
</dbReference>
<feature type="domain" description="Type II/III secretion system secretin-like" evidence="13">
    <location>
        <begin position="449"/>
        <end position="618"/>
    </location>
</feature>
<evidence type="ECO:0000256" key="3">
    <source>
        <dbReference type="ARBA" id="ARBA00022448"/>
    </source>
</evidence>
<dbReference type="Pfam" id="PF00263">
    <property type="entry name" value="Secretin"/>
    <property type="match status" value="1"/>
</dbReference>
<evidence type="ECO:0000256" key="7">
    <source>
        <dbReference type="ARBA" id="ARBA00022927"/>
    </source>
</evidence>
<evidence type="ECO:0000259" key="15">
    <source>
        <dbReference type="Pfam" id="PF21305"/>
    </source>
</evidence>
<dbReference type="EMBL" id="VRYZ01000001">
    <property type="protein sequence ID" value="TXS95163.1"/>
    <property type="molecule type" value="Genomic_DNA"/>
</dbReference>
<dbReference type="PANTHER" id="PTHR30332:SF24">
    <property type="entry name" value="SECRETIN GSPD-RELATED"/>
    <property type="match status" value="1"/>
</dbReference>
<comment type="caution">
    <text evidence="16">The sequence shown here is derived from an EMBL/GenBank/DDBJ whole genome shotgun (WGS) entry which is preliminary data.</text>
</comment>
<evidence type="ECO:0000256" key="6">
    <source>
        <dbReference type="ARBA" id="ARBA00022729"/>
    </source>
</evidence>
<feature type="domain" description="NolW-like" evidence="14">
    <location>
        <begin position="195"/>
        <end position="265"/>
    </location>
</feature>
<feature type="domain" description="NolW-like" evidence="14">
    <location>
        <begin position="269"/>
        <end position="347"/>
    </location>
</feature>
<dbReference type="Pfam" id="PF21305">
    <property type="entry name" value="type_II_gspD_N0"/>
    <property type="match status" value="1"/>
</dbReference>
<evidence type="ECO:0000256" key="5">
    <source>
        <dbReference type="ARBA" id="ARBA00022692"/>
    </source>
</evidence>
<dbReference type="InterPro" id="IPR004846">
    <property type="entry name" value="T2SS/T3SS_dom"/>
</dbReference>
<evidence type="ECO:0000259" key="14">
    <source>
        <dbReference type="Pfam" id="PF03958"/>
    </source>
</evidence>
<feature type="domain" description="GspD-like N0" evidence="15">
    <location>
        <begin position="35"/>
        <end position="104"/>
    </location>
</feature>
<dbReference type="InterPro" id="IPR013356">
    <property type="entry name" value="T2SS_GspD"/>
</dbReference>
<name>A0A5C9A2Q7_9GAMM</name>
<comment type="subcellular location">
    <subcellularLocation>
        <location evidence="1 10">Cell outer membrane</location>
    </subcellularLocation>
</comment>
<dbReference type="AlphaFoldDB" id="A0A5C9A2Q7"/>
<feature type="signal peptide" evidence="12">
    <location>
        <begin position="1"/>
        <end position="30"/>
    </location>
</feature>
<proteinExistence type="inferred from homology"/>
<dbReference type="OrthoDB" id="9775455at2"/>
<keyword evidence="3 10" id="KW-0813">Transport</keyword>
<keyword evidence="7" id="KW-0653">Protein transport</keyword>
<evidence type="ECO:0000256" key="12">
    <source>
        <dbReference type="SAM" id="SignalP"/>
    </source>
</evidence>
<sequence length="684" mass="73975">MQVLLQRLLKPLGTALLISLAGLAAQPVFAQEFTVNLKETDIQELIKFVAEATGTTIVVDPSVKGKVKVVSSKPVTRDELYDLFLSILEVHGYTAVRSGGVVRVIQSKDARSAPVSVRDVKAGQGNDEYVTQVMKLENISAAKLIPVLRPLVPQQAHMAAYAPSNAIIISDIASNIDRISDIIKRMDRSAVQETDLIKLKYAVAEDVVRMLNQLNESEAQQGGGVESEMLLVADKRTNSVLVSADELERARIRKLVTHLDTPLEQSGNVKVVYLEYAKADEIAEVLTRVMQNISQLDPDEKQPRRSTSNTSTIEADVGTNSLIITADADEMAAIESVIHRLDIRRAQVLVEAIIVELTVTDGQDLGLQWLFANDSGAFGSNITAGDRRVQNIGGSILDPDGGDDDSGGGPTTGDFDVAALAGALAGNDGLNLGWGVIGEDLSMTVILNALKEQSNANILSTPSLLTLDNQEAYITVGQNVPFVTGSYTNTGAGDGVSNPFQTIERENVGITLTVTPNINEGDSVVLEISQEVSSISNSAASLIASDIITNERKLQTKVLAANNRVVVLGGLIKDDVSDGQQKVPLLGDIPVLGRLFRSDRVEVVKTNLLIFIRPTIIRDDRELEGATAEKYRYIRGQQQLRKERGLMFLDDSNIPVLPEWEEQIKQLEQIRDESATASPEGEGS</sequence>
<evidence type="ECO:0000259" key="13">
    <source>
        <dbReference type="Pfam" id="PF00263"/>
    </source>
</evidence>
<keyword evidence="6 12" id="KW-0732">Signal</keyword>
<dbReference type="Proteomes" id="UP000321933">
    <property type="component" value="Unassembled WGS sequence"/>
</dbReference>
<keyword evidence="9" id="KW-0998">Cell outer membrane</keyword>
<keyword evidence="17" id="KW-1185">Reference proteome</keyword>
<organism evidence="16 17">
    <name type="scientific">Parahaliea aestuarii</name>
    <dbReference type="NCBI Taxonomy" id="1852021"/>
    <lineage>
        <taxon>Bacteria</taxon>
        <taxon>Pseudomonadati</taxon>
        <taxon>Pseudomonadota</taxon>
        <taxon>Gammaproteobacteria</taxon>
        <taxon>Cellvibrionales</taxon>
        <taxon>Halieaceae</taxon>
        <taxon>Parahaliea</taxon>
    </lineage>
</organism>
<dbReference type="GO" id="GO:0015627">
    <property type="term" value="C:type II protein secretion system complex"/>
    <property type="evidence" value="ECO:0007669"/>
    <property type="project" value="InterPro"/>
</dbReference>
<evidence type="ECO:0000256" key="2">
    <source>
        <dbReference type="ARBA" id="ARBA00006980"/>
    </source>
</evidence>
<dbReference type="NCBIfam" id="TIGR02517">
    <property type="entry name" value="type_II_gspD"/>
    <property type="match status" value="1"/>
</dbReference>
<evidence type="ECO:0000256" key="11">
    <source>
        <dbReference type="SAM" id="MobiDB-lite"/>
    </source>
</evidence>
<feature type="region of interest" description="Disordered" evidence="11">
    <location>
        <begin position="294"/>
        <end position="313"/>
    </location>
</feature>
<dbReference type="InterPro" id="IPR001775">
    <property type="entry name" value="GspD/PilQ"/>
</dbReference>
<evidence type="ECO:0000256" key="10">
    <source>
        <dbReference type="RuleBase" id="RU004004"/>
    </source>
</evidence>
<comment type="similarity">
    <text evidence="2">Belongs to the bacterial secretin family. GSP D subfamily.</text>
</comment>
<evidence type="ECO:0000313" key="16">
    <source>
        <dbReference type="EMBL" id="TXS95163.1"/>
    </source>
</evidence>
<evidence type="ECO:0000256" key="9">
    <source>
        <dbReference type="ARBA" id="ARBA00023237"/>
    </source>
</evidence>
<dbReference type="Pfam" id="PF03958">
    <property type="entry name" value="Secretin_N"/>
    <property type="match status" value="3"/>
</dbReference>
<gene>
    <name evidence="16" type="primary">gspD</name>
    <name evidence="16" type="ORF">FVW59_03545</name>
</gene>
<dbReference type="InterPro" id="IPR050810">
    <property type="entry name" value="Bact_Secretion_Sys_Channel"/>
</dbReference>
<dbReference type="InterPro" id="IPR038591">
    <property type="entry name" value="NolW-like_sf"/>
</dbReference>
<evidence type="ECO:0000256" key="1">
    <source>
        <dbReference type="ARBA" id="ARBA00004442"/>
    </source>
</evidence>
<dbReference type="PRINTS" id="PR00811">
    <property type="entry name" value="BCTERIALGSPD"/>
</dbReference>
<evidence type="ECO:0000256" key="4">
    <source>
        <dbReference type="ARBA" id="ARBA00022452"/>
    </source>
</evidence>
<dbReference type="RefSeq" id="WP_148063005.1">
    <property type="nucleotide sequence ID" value="NZ_VRYZ01000001.1"/>
</dbReference>
<evidence type="ECO:0000313" key="17">
    <source>
        <dbReference type="Proteomes" id="UP000321933"/>
    </source>
</evidence>
<keyword evidence="4" id="KW-1134">Transmembrane beta strand</keyword>
<feature type="domain" description="NolW-like" evidence="14">
    <location>
        <begin position="131"/>
        <end position="189"/>
    </location>
</feature>